<organism evidence="1 2">
    <name type="scientific">Lacicoccus qingdaonensis</name>
    <dbReference type="NCBI Taxonomy" id="576118"/>
    <lineage>
        <taxon>Bacteria</taxon>
        <taxon>Bacillati</taxon>
        <taxon>Bacillota</taxon>
        <taxon>Bacilli</taxon>
        <taxon>Bacillales</taxon>
        <taxon>Salinicoccaceae</taxon>
        <taxon>Lacicoccus</taxon>
    </lineage>
</organism>
<evidence type="ECO:0000313" key="2">
    <source>
        <dbReference type="Proteomes" id="UP000199008"/>
    </source>
</evidence>
<reference evidence="2" key="1">
    <citation type="submission" date="2016-10" db="EMBL/GenBank/DDBJ databases">
        <authorList>
            <person name="Varghese N."/>
            <person name="Submissions S."/>
        </authorList>
    </citation>
    <scope>NUCLEOTIDE SEQUENCE [LARGE SCALE GENOMIC DNA]</scope>
    <source>
        <strain evidence="2">CGMCC 1.8895</strain>
    </source>
</reference>
<keyword evidence="2" id="KW-1185">Reference proteome</keyword>
<dbReference type="AlphaFoldDB" id="A0A1G9IY79"/>
<gene>
    <name evidence="1" type="ORF">SAMN05216216_13915</name>
</gene>
<sequence>MLISQARVRWFQLQNDFKKPMVFIFLNIQSVKDIFRSRGDILMTTEELMDQVDRIPGTSKAGMMTISNSHGAGVQYITIQIKDYTLYTETEKDVPILRDIGQNLFVHITF</sequence>
<accession>A0A1G9IY79</accession>
<dbReference type="EMBL" id="FNFY01000039">
    <property type="protein sequence ID" value="SDL29986.1"/>
    <property type="molecule type" value="Genomic_DNA"/>
</dbReference>
<name>A0A1G9IY79_9BACL</name>
<dbReference type="STRING" id="576118.SAMN05216216_13915"/>
<proteinExistence type="predicted"/>
<evidence type="ECO:0000313" key="1">
    <source>
        <dbReference type="EMBL" id="SDL29986.1"/>
    </source>
</evidence>
<dbReference type="Proteomes" id="UP000199008">
    <property type="component" value="Unassembled WGS sequence"/>
</dbReference>
<protein>
    <submittedName>
        <fullName evidence="1">Uncharacterized protein</fullName>
    </submittedName>
</protein>